<dbReference type="EMBL" id="HBUE01062091">
    <property type="protein sequence ID" value="CAG6469081.1"/>
    <property type="molecule type" value="Transcribed_RNA"/>
</dbReference>
<accession>A0A8D8B4I7</accession>
<name>A0A8D8B4I7_CULPI</name>
<evidence type="ECO:0000313" key="1">
    <source>
        <dbReference type="EMBL" id="CAG6469081.1"/>
    </source>
</evidence>
<dbReference type="AlphaFoldDB" id="A0A8D8B4I7"/>
<reference evidence="1" key="1">
    <citation type="submission" date="2021-05" db="EMBL/GenBank/DDBJ databases">
        <authorList>
            <person name="Alioto T."/>
            <person name="Alioto T."/>
            <person name="Gomez Garrido J."/>
        </authorList>
    </citation>
    <scope>NUCLEOTIDE SEQUENCE</scope>
</reference>
<proteinExistence type="predicted"/>
<sequence length="191" mass="21360">MDPLTSIPLPTYCEHYEPLLVEEIALARHPSTVHYGKCALIGYLRPNVLESLAIPSLPDDLQLPDGATQVALSFGNYYGPTPRNCTIRVFGSVQLKGPPESPLTSSRDLVAYVKGMRADLVAKGENELEIERSLQTIVEAMARDYSPFVDVKGCEKIERAKELIGCNLRLKRINRKLRPRLDAMAREMFDC</sequence>
<protein>
    <submittedName>
        <fullName evidence="1">(northern house mosquito) hypothetical protein</fullName>
    </submittedName>
</protein>
<organism evidence="1">
    <name type="scientific">Culex pipiens</name>
    <name type="common">House mosquito</name>
    <dbReference type="NCBI Taxonomy" id="7175"/>
    <lineage>
        <taxon>Eukaryota</taxon>
        <taxon>Metazoa</taxon>
        <taxon>Ecdysozoa</taxon>
        <taxon>Arthropoda</taxon>
        <taxon>Hexapoda</taxon>
        <taxon>Insecta</taxon>
        <taxon>Pterygota</taxon>
        <taxon>Neoptera</taxon>
        <taxon>Endopterygota</taxon>
        <taxon>Diptera</taxon>
        <taxon>Nematocera</taxon>
        <taxon>Culicoidea</taxon>
        <taxon>Culicidae</taxon>
        <taxon>Culicinae</taxon>
        <taxon>Culicini</taxon>
        <taxon>Culex</taxon>
        <taxon>Culex</taxon>
    </lineage>
</organism>